<dbReference type="AlphaFoldDB" id="A0A1J8P3L8"/>
<name>A0A1J8P3L8_9GAMM</name>
<keyword evidence="3" id="KW-0843">Virulence</keyword>
<feature type="domain" description="Insecticide toxin TcdB middle/N-terminal" evidence="4">
    <location>
        <begin position="231"/>
        <end position="349"/>
    </location>
</feature>
<dbReference type="InterPro" id="IPR003284">
    <property type="entry name" value="Sal_SpvB"/>
</dbReference>
<evidence type="ECO:0000256" key="3">
    <source>
        <dbReference type="ARBA" id="ARBA00023026"/>
    </source>
</evidence>
<dbReference type="RefSeq" id="WP_275112748.1">
    <property type="nucleotide sequence ID" value="NZ_MIQH01000671.1"/>
</dbReference>
<dbReference type="Proteomes" id="UP000182798">
    <property type="component" value="Unassembled WGS sequence"/>
</dbReference>
<gene>
    <name evidence="5" type="ORF">BGC33_03575</name>
</gene>
<evidence type="ECO:0000313" key="5">
    <source>
        <dbReference type="EMBL" id="OJA03399.1"/>
    </source>
</evidence>
<keyword evidence="2" id="KW-0964">Secreted</keyword>
<evidence type="ECO:0000256" key="2">
    <source>
        <dbReference type="ARBA" id="ARBA00022525"/>
    </source>
</evidence>
<comment type="caution">
    <text evidence="5">The sequence shown here is derived from an EMBL/GenBank/DDBJ whole genome shotgun (WGS) entry which is preliminary data.</text>
</comment>
<evidence type="ECO:0000256" key="1">
    <source>
        <dbReference type="ARBA" id="ARBA00004613"/>
    </source>
</evidence>
<dbReference type="Pfam" id="PF12256">
    <property type="entry name" value="TcdB_toxin_midN"/>
    <property type="match status" value="1"/>
</dbReference>
<dbReference type="Pfam" id="PF03534">
    <property type="entry name" value="SpvB"/>
    <property type="match status" value="1"/>
</dbReference>
<comment type="subcellular location">
    <subcellularLocation>
        <location evidence="1">Secreted</location>
    </subcellularLocation>
</comment>
<protein>
    <recommendedName>
        <fullName evidence="4">Insecticide toxin TcdB middle/N-terminal domain-containing protein</fullName>
    </recommendedName>
</protein>
<proteinExistence type="predicted"/>
<evidence type="ECO:0000259" key="4">
    <source>
        <dbReference type="Pfam" id="PF12256"/>
    </source>
</evidence>
<reference evidence="6" key="1">
    <citation type="submission" date="2016-09" db="EMBL/GenBank/DDBJ databases">
        <title>Genome Sequence of Bathymodiolus thermophilus sulfur-oxidizing gill endosymbiont.</title>
        <authorList>
            <person name="Ponnudurai R."/>
            <person name="Kleiner M."/>
            <person name="Sayavedra L."/>
            <person name="Thuermer A."/>
            <person name="Felbeck H."/>
            <person name="Schlueter R."/>
            <person name="Schweder T."/>
            <person name="Markert S."/>
        </authorList>
    </citation>
    <scope>NUCLEOTIDE SEQUENCE [LARGE SCALE GENOMIC DNA]</scope>
    <source>
        <strain evidence="6">BAT/CrabSpa'14</strain>
    </source>
</reference>
<dbReference type="GO" id="GO:0005737">
    <property type="term" value="C:cytoplasm"/>
    <property type="evidence" value="ECO:0007669"/>
    <property type="project" value="InterPro"/>
</dbReference>
<dbReference type="EMBL" id="MIQH01000671">
    <property type="protein sequence ID" value="OJA03399.1"/>
    <property type="molecule type" value="Genomic_DNA"/>
</dbReference>
<sequence>MGNGQLGVGFSLGGLSAIHRCAKTIATDGVKGGVNYGNNDKYCLNGQRLIAISGTDGQSSSEYRTEMNSFSKIKYNGNYWTVKTKSGQTFKYGNTQDSKIEAQGKSVVRLWAVNKIIDATGNAINYVYNENNANGEYTLSSINYANSSIGFTYEGRNDVSTSYQAGGKLRQTKRLSNIATYVDGNLVRDYNLAYQYSGTTLKRSQLQSIQECVNNKCLSKIRFNYNNNAKEEFKPYTKWGGNGGEIDLGRYKLADFNGDGLTDILSFEGRNFYVWKNSQITSKLRSITNGFNIKTTINYKPLTDPSVYTKGTNSNYPNIDTQNARQVVSSVVTDNAIGGQSTTTYKYGNAKINIK</sequence>
<organism evidence="5 6">
    <name type="scientific">Bathymodiolus thermophilus thioautotrophic gill symbiont</name>
    <dbReference type="NCBI Taxonomy" id="2360"/>
    <lineage>
        <taxon>Bacteria</taxon>
        <taxon>Pseudomonadati</taxon>
        <taxon>Pseudomonadota</taxon>
        <taxon>Gammaproteobacteria</taxon>
        <taxon>sulfur-oxidizing symbionts</taxon>
    </lineage>
</organism>
<feature type="non-terminal residue" evidence="5">
    <location>
        <position position="355"/>
    </location>
</feature>
<dbReference type="InterPro" id="IPR022045">
    <property type="entry name" value="TcdB_toxin_mid/N"/>
</dbReference>
<evidence type="ECO:0000313" key="6">
    <source>
        <dbReference type="Proteomes" id="UP000182798"/>
    </source>
</evidence>
<dbReference type="GO" id="GO:0005576">
    <property type="term" value="C:extracellular region"/>
    <property type="evidence" value="ECO:0007669"/>
    <property type="project" value="UniProtKB-SubCell"/>
</dbReference>
<accession>A0A1J8P3L8</accession>